<dbReference type="Proteomes" id="UP000199310">
    <property type="component" value="Unassembled WGS sequence"/>
</dbReference>
<dbReference type="AlphaFoldDB" id="A0A1I0QWW9"/>
<dbReference type="InterPro" id="IPR022409">
    <property type="entry name" value="PKD/Chitinase_dom"/>
</dbReference>
<dbReference type="Gene3D" id="2.160.20.10">
    <property type="entry name" value="Single-stranded right-handed beta-helix, Pectin lyase-like"/>
    <property type="match status" value="1"/>
</dbReference>
<sequence length="1163" mass="123896">MPENESKALLAAGTPDQYWRGDETWQTLDKNAVGLSQVDNTSDAAKPVSTATQTALNGKAAANHTHVIADIIGLQNVLTGLQQQIDALAPAPATLIVSAGADQAINLPVSNTNLTATAVQGIANSWLWEQVTGPINNGVNYDRLSYTHNPARTFTILPDAQGRALLNFTSGGYQPGDLILLKGTFKSVGFENFQGTLANPIFVQNVEGEVVTIGEESWNGGSYAAALNLSNCKHMIVWGTDVNSFLLKGSLAVPAREAYKNIICEMYTDNVRIAYLTSTGGGTPIWCKKEVVLADTNSWGTSKRLENIRIDNCIIHDNYNEGMYIGHTAPYWDTQAPGTGAPYYPNVGEVPDPVRYKVPIRINNVRIHHCLLYNIGGDGIQVAGSDDVKIYNNEIRNHASRNVWSDNGGIIWGGVTNWEITNNYIHDSWGDLLQCYASSSGVIKNNLLVRGQNEGISLRVEGPQTVTIEDNTIADVHSSCVRVNGFRGGTAPVLLNRNILAKWQNVRAVYVENGGAVTEGTNANANTEQATLTGLDVNNYYLPASGVNGFRIGTEIIGIGSNTGAVIVSPNSQNTAVTGLIKGTYTFKVTGTPSTGSPASDTVNVVVNDAVVIVPPTANAGVDQTTGSTTVTLNGAGSTTPNGTIQSYLWEKVSGPAAGVITNATAVSTTVTGLTTGVYVFRLTVTDSIGQTASDTVQITKQAVTASQWFSSGGPNNNVYDTATNSKCWIYLPAGYDPAAAEKLPAIIFLHGDGGMGTDINNVLETGLPQLINAGQAMNSVVICPQAAFEHTAASVKKAYDYLLANFNVDPNRISGTGLSSGAGGIATFIIAYPSLLTSYILSSIPANNMVANAATIKDIPGMIVVGLADTQIGVQGSNIAPIDALVAQQPFFPPLTRLVFGGGHNAELWNGKLYNKATAGFDFEKDILQMHSKNKEQEATFFVVRAETSSDYNDYLEAVRVVGNLTASSTKTALQTRLATVYTNITPAGTRRVWLDFGSSAQPVTGNFNKITNTANNGAATTGLIDATGAVTGLSFKPQSTQWDTLMPGLAASYKGLPTFVYADGRRLYGFNDWRIQGANNSKKYDIRFLYCYKTDNTSAEFGFKATIGGNTIFTHDDNYNTLFHIEMLNVSPVAGEIVMQLEGRGGANDSAIMAILLTEKD</sequence>
<dbReference type="InterPro" id="IPR012334">
    <property type="entry name" value="Pectin_lyas_fold"/>
</dbReference>
<dbReference type="RefSeq" id="WP_089893410.1">
    <property type="nucleotide sequence ID" value="NZ_FOJG01000001.1"/>
</dbReference>
<dbReference type="InterPro" id="IPR011050">
    <property type="entry name" value="Pectin_lyase_fold/virulence"/>
</dbReference>
<reference evidence="3" key="1">
    <citation type="submission" date="2016-10" db="EMBL/GenBank/DDBJ databases">
        <authorList>
            <person name="Varghese N."/>
            <person name="Submissions S."/>
        </authorList>
    </citation>
    <scope>NUCLEOTIDE SEQUENCE [LARGE SCALE GENOMIC DNA]</scope>
    <source>
        <strain evidence="3">DSM 3695</strain>
    </source>
</reference>
<keyword evidence="3" id="KW-1185">Reference proteome</keyword>
<dbReference type="InterPro" id="IPR029865">
    <property type="entry name" value="KIAA0319-like"/>
</dbReference>
<dbReference type="SUPFAM" id="SSF49299">
    <property type="entry name" value="PKD domain"/>
    <property type="match status" value="1"/>
</dbReference>
<dbReference type="Pfam" id="PF22352">
    <property type="entry name" value="K319L-like_PKD"/>
    <property type="match status" value="2"/>
</dbReference>
<evidence type="ECO:0000313" key="2">
    <source>
        <dbReference type="EMBL" id="SEW32016.1"/>
    </source>
</evidence>
<dbReference type="SUPFAM" id="SSF53474">
    <property type="entry name" value="alpha/beta-Hydrolases"/>
    <property type="match status" value="1"/>
</dbReference>
<dbReference type="InterPro" id="IPR013783">
    <property type="entry name" value="Ig-like_fold"/>
</dbReference>
<dbReference type="GO" id="GO:0031410">
    <property type="term" value="C:cytoplasmic vesicle"/>
    <property type="evidence" value="ECO:0007669"/>
    <property type="project" value="TreeGrafter"/>
</dbReference>
<accession>A0A1I0QWW9</accession>
<dbReference type="PANTHER" id="PTHR46182:SF2">
    <property type="entry name" value="FI19480P1"/>
    <property type="match status" value="1"/>
</dbReference>
<dbReference type="SUPFAM" id="SSF51126">
    <property type="entry name" value="Pectin lyase-like"/>
    <property type="match status" value="1"/>
</dbReference>
<gene>
    <name evidence="2" type="ORF">SAMN04488122_1825</name>
</gene>
<evidence type="ECO:0000313" key="3">
    <source>
        <dbReference type="Proteomes" id="UP000199310"/>
    </source>
</evidence>
<dbReference type="OrthoDB" id="1097578at2"/>
<dbReference type="STRING" id="29529.SAMN04488122_1825"/>
<dbReference type="SMART" id="SM00089">
    <property type="entry name" value="PKD"/>
    <property type="match status" value="1"/>
</dbReference>
<name>A0A1I0QWW9_9BACT</name>
<dbReference type="Gene3D" id="2.60.40.10">
    <property type="entry name" value="Immunoglobulins"/>
    <property type="match status" value="2"/>
</dbReference>
<organism evidence="2 3">
    <name type="scientific">Chitinophaga arvensicola</name>
    <dbReference type="NCBI Taxonomy" id="29529"/>
    <lineage>
        <taxon>Bacteria</taxon>
        <taxon>Pseudomonadati</taxon>
        <taxon>Bacteroidota</taxon>
        <taxon>Chitinophagia</taxon>
        <taxon>Chitinophagales</taxon>
        <taxon>Chitinophagaceae</taxon>
        <taxon>Chitinophaga</taxon>
    </lineage>
</organism>
<dbReference type="InterPro" id="IPR035986">
    <property type="entry name" value="PKD_dom_sf"/>
</dbReference>
<dbReference type="EMBL" id="FOJG01000001">
    <property type="protein sequence ID" value="SEW32016.1"/>
    <property type="molecule type" value="Genomic_DNA"/>
</dbReference>
<protein>
    <submittedName>
        <fullName evidence="2">Right handed beta helix region</fullName>
    </submittedName>
</protein>
<dbReference type="SMART" id="SM00710">
    <property type="entry name" value="PbH1"/>
    <property type="match status" value="7"/>
</dbReference>
<dbReference type="InterPro" id="IPR006626">
    <property type="entry name" value="PbH1"/>
</dbReference>
<dbReference type="InterPro" id="IPR029058">
    <property type="entry name" value="AB_hydrolase_fold"/>
</dbReference>
<proteinExistence type="predicted"/>
<evidence type="ECO:0000259" key="1">
    <source>
        <dbReference type="SMART" id="SM00089"/>
    </source>
</evidence>
<dbReference type="GO" id="GO:0016020">
    <property type="term" value="C:membrane"/>
    <property type="evidence" value="ECO:0007669"/>
    <property type="project" value="TreeGrafter"/>
</dbReference>
<feature type="domain" description="PKD/Chitinase" evidence="1">
    <location>
        <begin position="617"/>
        <end position="704"/>
    </location>
</feature>
<dbReference type="InterPro" id="IPR039448">
    <property type="entry name" value="Beta_helix"/>
</dbReference>
<dbReference type="Gene3D" id="3.40.50.1820">
    <property type="entry name" value="alpha/beta hydrolase"/>
    <property type="match status" value="1"/>
</dbReference>
<dbReference type="Pfam" id="PF13229">
    <property type="entry name" value="Beta_helix"/>
    <property type="match status" value="1"/>
</dbReference>
<dbReference type="PANTHER" id="PTHR46182">
    <property type="entry name" value="FI19480P1"/>
    <property type="match status" value="1"/>
</dbReference>